<dbReference type="PATRIC" id="fig|1441095.3.peg.4404"/>
<reference evidence="2 3" key="2">
    <citation type="journal article" date="2016" name="Int. J. Syst. Evol. Microbiol.">
        <title>Bacillus gobiensis sp. nov., isolated from a soil sample.</title>
        <authorList>
            <person name="Liu B."/>
            <person name="Liu G.H."/>
            <person name="Cetin S."/>
            <person name="Schumann P."/>
            <person name="Pan Z.Z."/>
            <person name="Chen Q.Q."/>
        </authorList>
    </citation>
    <scope>NUCLEOTIDE SEQUENCE [LARGE SCALE GENOMIC DNA]</scope>
    <source>
        <strain evidence="2 3">FJAT-4402</strain>
    </source>
</reference>
<gene>
    <name evidence="2" type="ORF">AM592_19905</name>
</gene>
<dbReference type="Proteomes" id="UP000067625">
    <property type="component" value="Chromosome"/>
</dbReference>
<proteinExistence type="predicted"/>
<organism evidence="2 3">
    <name type="scientific">Bacillus gobiensis</name>
    <dbReference type="NCBI Taxonomy" id="1441095"/>
    <lineage>
        <taxon>Bacteria</taxon>
        <taxon>Bacillati</taxon>
        <taxon>Bacillota</taxon>
        <taxon>Bacilli</taxon>
        <taxon>Bacillales</taxon>
        <taxon>Bacillaceae</taxon>
        <taxon>Bacillus</taxon>
    </lineage>
</organism>
<dbReference type="STRING" id="1441095.AM592_19905"/>
<evidence type="ECO:0000256" key="1">
    <source>
        <dbReference type="SAM" id="MobiDB-lite"/>
    </source>
</evidence>
<dbReference type="EMBL" id="CP012600">
    <property type="protein sequence ID" value="ALC83543.1"/>
    <property type="molecule type" value="Genomic_DNA"/>
</dbReference>
<evidence type="ECO:0000313" key="2">
    <source>
        <dbReference type="EMBL" id="ALC83543.1"/>
    </source>
</evidence>
<accession>A0A0M4FXA1</accession>
<sequence>MLEIVIIIVLVALLLGIFSSKKSLSKRNHSFHDSSNGAGPGFPFFVGSDGGNDGGSDGGGGGDGGGGA</sequence>
<feature type="region of interest" description="Disordered" evidence="1">
    <location>
        <begin position="27"/>
        <end position="68"/>
    </location>
</feature>
<protein>
    <recommendedName>
        <fullName evidence="4">Methanol dehydrogenase</fullName>
    </recommendedName>
</protein>
<dbReference type="AlphaFoldDB" id="A0A0M4FXA1"/>
<name>A0A0M4FXA1_9BACI</name>
<keyword evidence="3" id="KW-1185">Reference proteome</keyword>
<reference evidence="3" key="1">
    <citation type="submission" date="2015-08" db="EMBL/GenBank/DDBJ databases">
        <title>Genome sequencing project for genomic taxonomy and phylogenomics of Bacillus-like bacteria.</title>
        <authorList>
            <person name="Liu B."/>
            <person name="Wang J."/>
            <person name="Zhu Y."/>
            <person name="Liu G."/>
            <person name="Chen Q."/>
            <person name="Chen Z."/>
            <person name="Lan J."/>
            <person name="Che J."/>
            <person name="Ge C."/>
            <person name="Shi H."/>
            <person name="Pan Z."/>
            <person name="Liu X."/>
        </authorList>
    </citation>
    <scope>NUCLEOTIDE SEQUENCE [LARGE SCALE GENOMIC DNA]</scope>
    <source>
        <strain evidence="3">FJAT-4402</strain>
    </source>
</reference>
<evidence type="ECO:0008006" key="4">
    <source>
        <dbReference type="Google" id="ProtNLM"/>
    </source>
</evidence>
<dbReference type="RefSeq" id="WP_053605395.1">
    <property type="nucleotide sequence ID" value="NZ_CP012600.1"/>
</dbReference>
<evidence type="ECO:0000313" key="3">
    <source>
        <dbReference type="Proteomes" id="UP000067625"/>
    </source>
</evidence>
<feature type="compositionally biased region" description="Gly residues" evidence="1">
    <location>
        <begin position="48"/>
        <end position="68"/>
    </location>
</feature>